<dbReference type="AlphaFoldDB" id="A0AAE0UCK3"/>
<dbReference type="EMBL" id="JAUTDP010000005">
    <property type="protein sequence ID" value="KAK3399142.1"/>
    <property type="molecule type" value="Genomic_DNA"/>
</dbReference>
<organism evidence="1 2">
    <name type="scientific">Sordaria brevicollis</name>
    <dbReference type="NCBI Taxonomy" id="83679"/>
    <lineage>
        <taxon>Eukaryota</taxon>
        <taxon>Fungi</taxon>
        <taxon>Dikarya</taxon>
        <taxon>Ascomycota</taxon>
        <taxon>Pezizomycotina</taxon>
        <taxon>Sordariomycetes</taxon>
        <taxon>Sordariomycetidae</taxon>
        <taxon>Sordariales</taxon>
        <taxon>Sordariaceae</taxon>
        <taxon>Sordaria</taxon>
    </lineage>
</organism>
<evidence type="ECO:0000313" key="1">
    <source>
        <dbReference type="EMBL" id="KAK3399142.1"/>
    </source>
</evidence>
<sequence length="49" mass="5281">VQQVGVACWSMDGVNGAKQWCWYGSPVEEELLAPGVGRFGNGQSKQLGR</sequence>
<feature type="non-terminal residue" evidence="1">
    <location>
        <position position="1"/>
    </location>
</feature>
<protein>
    <submittedName>
        <fullName evidence="1">Uncharacterized protein</fullName>
    </submittedName>
</protein>
<reference evidence="1" key="2">
    <citation type="submission" date="2023-07" db="EMBL/GenBank/DDBJ databases">
        <authorList>
            <consortium name="Lawrence Berkeley National Laboratory"/>
            <person name="Haridas S."/>
            <person name="Hensen N."/>
            <person name="Bonometti L."/>
            <person name="Westerberg I."/>
            <person name="Brannstrom I.O."/>
            <person name="Guillou S."/>
            <person name="Cros-Aarteil S."/>
            <person name="Calhoun S."/>
            <person name="Kuo A."/>
            <person name="Mondo S."/>
            <person name="Pangilinan J."/>
            <person name="Riley R."/>
            <person name="LaButti K."/>
            <person name="Andreopoulos B."/>
            <person name="Lipzen A."/>
            <person name="Chen C."/>
            <person name="Yanf M."/>
            <person name="Daum C."/>
            <person name="Ng V."/>
            <person name="Clum A."/>
            <person name="Steindorff A."/>
            <person name="Ohm R."/>
            <person name="Martin F."/>
            <person name="Silar P."/>
            <person name="Natvig D."/>
            <person name="Lalanne C."/>
            <person name="Gautier V."/>
            <person name="Ament-velasquez S.L."/>
            <person name="Kruys A."/>
            <person name="Hutchinson M.I."/>
            <person name="Powell A.J."/>
            <person name="Barry K."/>
            <person name="Miller A.N."/>
            <person name="Grigoriev I.V."/>
            <person name="Debuchy R."/>
            <person name="Gladieux P."/>
            <person name="Thoren M.H."/>
            <person name="Johannesson H."/>
        </authorList>
    </citation>
    <scope>NUCLEOTIDE SEQUENCE</scope>
    <source>
        <strain evidence="1">FGSC 1904</strain>
    </source>
</reference>
<reference evidence="1" key="1">
    <citation type="journal article" date="2023" name="Mol. Phylogenet. Evol.">
        <title>Genome-scale phylogeny and comparative genomics of the fungal order Sordariales.</title>
        <authorList>
            <person name="Hensen N."/>
            <person name="Bonometti L."/>
            <person name="Westerberg I."/>
            <person name="Brannstrom I.O."/>
            <person name="Guillou S."/>
            <person name="Cros-Aarteil S."/>
            <person name="Calhoun S."/>
            <person name="Haridas S."/>
            <person name="Kuo A."/>
            <person name="Mondo S."/>
            <person name="Pangilinan J."/>
            <person name="Riley R."/>
            <person name="LaButti K."/>
            <person name="Andreopoulos B."/>
            <person name="Lipzen A."/>
            <person name="Chen C."/>
            <person name="Yan M."/>
            <person name="Daum C."/>
            <person name="Ng V."/>
            <person name="Clum A."/>
            <person name="Steindorff A."/>
            <person name="Ohm R.A."/>
            <person name="Martin F."/>
            <person name="Silar P."/>
            <person name="Natvig D.O."/>
            <person name="Lalanne C."/>
            <person name="Gautier V."/>
            <person name="Ament-Velasquez S.L."/>
            <person name="Kruys A."/>
            <person name="Hutchinson M.I."/>
            <person name="Powell A.J."/>
            <person name="Barry K."/>
            <person name="Miller A.N."/>
            <person name="Grigoriev I.V."/>
            <person name="Debuchy R."/>
            <person name="Gladieux P."/>
            <person name="Hiltunen Thoren M."/>
            <person name="Johannesson H."/>
        </authorList>
    </citation>
    <scope>NUCLEOTIDE SEQUENCE</scope>
    <source>
        <strain evidence="1">FGSC 1904</strain>
    </source>
</reference>
<comment type="caution">
    <text evidence="1">The sequence shown here is derived from an EMBL/GenBank/DDBJ whole genome shotgun (WGS) entry which is preliminary data.</text>
</comment>
<name>A0AAE0UCK3_SORBR</name>
<proteinExistence type="predicted"/>
<dbReference type="Proteomes" id="UP001281003">
    <property type="component" value="Unassembled WGS sequence"/>
</dbReference>
<keyword evidence="2" id="KW-1185">Reference proteome</keyword>
<evidence type="ECO:0000313" key="2">
    <source>
        <dbReference type="Proteomes" id="UP001281003"/>
    </source>
</evidence>
<gene>
    <name evidence="1" type="ORF">B0T20DRAFT_351736</name>
</gene>
<accession>A0AAE0UCK3</accession>